<dbReference type="InterPro" id="IPR018642">
    <property type="entry name" value="DUF2066"/>
</dbReference>
<organism evidence="2 3">
    <name type="scientific">Parendozoicomonas callyspongiae</name>
    <dbReference type="NCBI Taxonomy" id="2942213"/>
    <lineage>
        <taxon>Bacteria</taxon>
        <taxon>Pseudomonadati</taxon>
        <taxon>Pseudomonadota</taxon>
        <taxon>Gammaproteobacteria</taxon>
        <taxon>Oceanospirillales</taxon>
        <taxon>Endozoicomonadaceae</taxon>
        <taxon>Parendozoicomonas</taxon>
    </lineage>
</organism>
<evidence type="ECO:0000313" key="3">
    <source>
        <dbReference type="Proteomes" id="UP001203338"/>
    </source>
</evidence>
<dbReference type="RefSeq" id="WP_249699931.1">
    <property type="nucleotide sequence ID" value="NZ_JAMFLX010000015.1"/>
</dbReference>
<protein>
    <submittedName>
        <fullName evidence="2">DUF2066 domain-containing protein</fullName>
    </submittedName>
</protein>
<sequence length="372" mass="41619">MANQFMKMYFSGKMLGRLRCVLMMVLVIVLPVQASDSLYETQIPVKSQGGAARQAGFQRGLEVVLQRLTGQSDLRRLPSVAEAGRQANKLVSRFDYRDIPEQQLIDDNKYLLRVRFSQSAVNQLLRENHLPIWGETRPSVLVWLAQENTGRREFVSPEAPSFLRSDMNREAQEWGLPLVYPLFDFEDSLALSISDMWGLFADPILNASRRYGVNAVMAVRIWPAGDQLINGRALFIFRGQVMSFDFQGVQPNELSSQLVAQAAGQMAAFYAVAPEGADGRPIRIQVDDIANVSDYADLIRYLESLTAVRSVMPVKVKGSRIMLDVVIDGSMDQLDAAISLGRKLAVSSSYSTPKGMDPSQIKGTSDLQYRWR</sequence>
<comment type="caution">
    <text evidence="2">The sequence shown here is derived from an EMBL/GenBank/DDBJ whole genome shotgun (WGS) entry which is preliminary data.</text>
</comment>
<dbReference type="Proteomes" id="UP001203338">
    <property type="component" value="Unassembled WGS sequence"/>
</dbReference>
<gene>
    <name evidence="2" type="ORF">M3P05_12115</name>
</gene>
<dbReference type="EMBL" id="JAMFLX010000015">
    <property type="protein sequence ID" value="MCL6270671.1"/>
    <property type="molecule type" value="Genomic_DNA"/>
</dbReference>
<proteinExistence type="predicted"/>
<evidence type="ECO:0000256" key="1">
    <source>
        <dbReference type="SAM" id="MobiDB-lite"/>
    </source>
</evidence>
<dbReference type="Pfam" id="PF09839">
    <property type="entry name" value="DUF2066"/>
    <property type="match status" value="1"/>
</dbReference>
<evidence type="ECO:0000313" key="2">
    <source>
        <dbReference type="EMBL" id="MCL6270671.1"/>
    </source>
</evidence>
<reference evidence="2 3" key="1">
    <citation type="submission" date="2022-05" db="EMBL/GenBank/DDBJ databases">
        <authorList>
            <person name="Park J.-S."/>
        </authorList>
    </citation>
    <scope>NUCLEOTIDE SEQUENCE [LARGE SCALE GENOMIC DNA]</scope>
    <source>
        <strain evidence="2 3">2012CJ34-2</strain>
    </source>
</reference>
<keyword evidence="3" id="KW-1185">Reference proteome</keyword>
<feature type="compositionally biased region" description="Polar residues" evidence="1">
    <location>
        <begin position="361"/>
        <end position="372"/>
    </location>
</feature>
<name>A0ABT0PI33_9GAMM</name>
<feature type="region of interest" description="Disordered" evidence="1">
    <location>
        <begin position="348"/>
        <end position="372"/>
    </location>
</feature>
<accession>A0ABT0PI33</accession>